<evidence type="ECO:0000256" key="1">
    <source>
        <dbReference type="SAM" id="MobiDB-lite"/>
    </source>
</evidence>
<evidence type="ECO:0000313" key="3">
    <source>
        <dbReference type="Proteomes" id="UP001151760"/>
    </source>
</evidence>
<evidence type="ECO:0000313" key="2">
    <source>
        <dbReference type="EMBL" id="GJT91253.1"/>
    </source>
</evidence>
<accession>A0ABQ5HVP6</accession>
<organism evidence="2 3">
    <name type="scientific">Tanacetum coccineum</name>
    <dbReference type="NCBI Taxonomy" id="301880"/>
    <lineage>
        <taxon>Eukaryota</taxon>
        <taxon>Viridiplantae</taxon>
        <taxon>Streptophyta</taxon>
        <taxon>Embryophyta</taxon>
        <taxon>Tracheophyta</taxon>
        <taxon>Spermatophyta</taxon>
        <taxon>Magnoliopsida</taxon>
        <taxon>eudicotyledons</taxon>
        <taxon>Gunneridae</taxon>
        <taxon>Pentapetalae</taxon>
        <taxon>asterids</taxon>
        <taxon>campanulids</taxon>
        <taxon>Asterales</taxon>
        <taxon>Asteraceae</taxon>
        <taxon>Asteroideae</taxon>
        <taxon>Anthemideae</taxon>
        <taxon>Anthemidinae</taxon>
        <taxon>Tanacetum</taxon>
    </lineage>
</organism>
<feature type="region of interest" description="Disordered" evidence="1">
    <location>
        <begin position="1"/>
        <end position="67"/>
    </location>
</feature>
<name>A0ABQ5HVP6_9ASTR</name>
<dbReference type="EMBL" id="BQNB010020001">
    <property type="protein sequence ID" value="GJT91253.1"/>
    <property type="molecule type" value="Genomic_DNA"/>
</dbReference>
<comment type="caution">
    <text evidence="2">The sequence shown here is derived from an EMBL/GenBank/DDBJ whole genome shotgun (WGS) entry which is preliminary data.</text>
</comment>
<feature type="compositionally biased region" description="Basic and acidic residues" evidence="1">
    <location>
        <begin position="33"/>
        <end position="54"/>
    </location>
</feature>
<keyword evidence="3" id="KW-1185">Reference proteome</keyword>
<protein>
    <submittedName>
        <fullName evidence="2">Uncharacterized protein</fullName>
    </submittedName>
</protein>
<reference evidence="2" key="2">
    <citation type="submission" date="2022-01" db="EMBL/GenBank/DDBJ databases">
        <authorList>
            <person name="Yamashiro T."/>
            <person name="Shiraishi A."/>
            <person name="Satake H."/>
            <person name="Nakayama K."/>
        </authorList>
    </citation>
    <scope>NUCLEOTIDE SEQUENCE</scope>
</reference>
<reference evidence="2" key="1">
    <citation type="journal article" date="2022" name="Int. J. Mol. Sci.">
        <title>Draft Genome of Tanacetum Coccineum: Genomic Comparison of Closely Related Tanacetum-Family Plants.</title>
        <authorList>
            <person name="Yamashiro T."/>
            <person name="Shiraishi A."/>
            <person name="Nakayama K."/>
            <person name="Satake H."/>
        </authorList>
    </citation>
    <scope>NUCLEOTIDE SEQUENCE</scope>
</reference>
<sequence>MVPRDSSVKPTTGCDKESDNSKENTNDSLKQQQKTDSKTSSVKEKNLKKARENNDAPIIEDWVSDDEDEVEPKFEKKTVIPTATKKELLNLKNQLRGQLGMQRCTCHKDLEETKGIGMVKNPIIGCRLCFNNKACFICGSFDHIEYSCPKTSHPSLHKHMAPRAVLLKTGLKFVNTARLVNTVRVLIVKPHNKTPYELFRGFKPAIGFMKPFGCHVTILNTLDKLGKFDGKSDEGYFVDIP</sequence>
<proteinExistence type="predicted"/>
<dbReference type="Proteomes" id="UP001151760">
    <property type="component" value="Unassembled WGS sequence"/>
</dbReference>
<feature type="compositionally biased region" description="Basic and acidic residues" evidence="1">
    <location>
        <begin position="14"/>
        <end position="25"/>
    </location>
</feature>
<gene>
    <name evidence="2" type="ORF">Tco_1080098</name>
</gene>